<dbReference type="EMBL" id="QHKI01000002">
    <property type="protein sequence ID" value="RSM90440.1"/>
    <property type="molecule type" value="Genomic_DNA"/>
</dbReference>
<dbReference type="OrthoDB" id="2273115at2"/>
<reference evidence="2 3" key="1">
    <citation type="submission" date="2018-05" db="EMBL/GenBank/DDBJ databases">
        <title>Evolution of GPA BGCs.</title>
        <authorList>
            <person name="Waglechner N."/>
            <person name="Wright G.D."/>
        </authorList>
    </citation>
    <scope>NUCLEOTIDE SEQUENCE [LARGE SCALE GENOMIC DNA]</scope>
    <source>
        <strain evidence="2 3">A82846</strain>
    </source>
</reference>
<comment type="caution">
    <text evidence="2">The sequence shown here is derived from an EMBL/GenBank/DDBJ whole genome shotgun (WGS) entry which is preliminary data.</text>
</comment>
<dbReference type="SMART" id="SM00849">
    <property type="entry name" value="Lactamase_B"/>
    <property type="match status" value="1"/>
</dbReference>
<dbReference type="GO" id="GO:0016787">
    <property type="term" value="F:hydrolase activity"/>
    <property type="evidence" value="ECO:0007669"/>
    <property type="project" value="UniProtKB-KW"/>
</dbReference>
<dbReference type="Proteomes" id="UP000287547">
    <property type="component" value="Unassembled WGS sequence"/>
</dbReference>
<dbReference type="InterPro" id="IPR050855">
    <property type="entry name" value="NDM-1-like"/>
</dbReference>
<name>A0A428ZQV8_KIBAR</name>
<dbReference type="SUPFAM" id="SSF56281">
    <property type="entry name" value="Metallo-hydrolase/oxidoreductase"/>
    <property type="match status" value="1"/>
</dbReference>
<dbReference type="PANTHER" id="PTHR42951:SF4">
    <property type="entry name" value="ACYL-COENZYME A THIOESTERASE MBLAC2"/>
    <property type="match status" value="1"/>
</dbReference>
<organism evidence="2 3">
    <name type="scientific">Kibdelosporangium aridum</name>
    <dbReference type="NCBI Taxonomy" id="2030"/>
    <lineage>
        <taxon>Bacteria</taxon>
        <taxon>Bacillati</taxon>
        <taxon>Actinomycetota</taxon>
        <taxon>Actinomycetes</taxon>
        <taxon>Pseudonocardiales</taxon>
        <taxon>Pseudonocardiaceae</taxon>
        <taxon>Kibdelosporangium</taxon>
    </lineage>
</organism>
<evidence type="ECO:0000313" key="3">
    <source>
        <dbReference type="Proteomes" id="UP000287547"/>
    </source>
</evidence>
<feature type="domain" description="Metallo-beta-lactamase" evidence="1">
    <location>
        <begin position="68"/>
        <end position="261"/>
    </location>
</feature>
<dbReference type="AlphaFoldDB" id="A0A428ZQV8"/>
<keyword evidence="2" id="KW-0378">Hydrolase</keyword>
<dbReference type="CDD" id="cd16282">
    <property type="entry name" value="metallo-hydrolase-like_MBL-fold"/>
    <property type="match status" value="1"/>
</dbReference>
<protein>
    <submittedName>
        <fullName evidence="2">MBL fold metallo-hydrolase</fullName>
    </submittedName>
</protein>
<dbReference type="InterPro" id="IPR036866">
    <property type="entry name" value="RibonucZ/Hydroxyglut_hydro"/>
</dbReference>
<gene>
    <name evidence="2" type="ORF">DMH04_02910</name>
</gene>
<sequence>MVIAHARDLSSVQIRATVGRASEHRSDWGSAVAALPDVSSAPEPIVSGEPVEVADGVFVIPDRRVPLVPNVGIVVGDHAALIIDTGLGPRNGEYVLGQAKRLANDRRLFLTTTHFHPEHGFGAQAFKGAATIVYNRAQRDELHRKGAAYLAMFSGLSPSYATQLKDVELTEPDVTYDGPQAELDLGGRTVTLHNRGPAHTSSDQTVLVDGRVLFTGDLAETRMFPIAPYFPPHDTDVDIAGWISVLDDLLALNPAIVVPGHGEIADAQLLVEIRDYLTHIRTRALELPADEAVAAIEQDARKRWSTWDNPEWIAFAVHAAYHSTKASDQG</sequence>
<dbReference type="PANTHER" id="PTHR42951">
    <property type="entry name" value="METALLO-BETA-LACTAMASE DOMAIN-CONTAINING"/>
    <property type="match status" value="1"/>
</dbReference>
<evidence type="ECO:0000259" key="1">
    <source>
        <dbReference type="SMART" id="SM00849"/>
    </source>
</evidence>
<dbReference type="Pfam" id="PF00753">
    <property type="entry name" value="Lactamase_B"/>
    <property type="match status" value="1"/>
</dbReference>
<accession>A0A428ZQV8</accession>
<proteinExistence type="predicted"/>
<dbReference type="Gene3D" id="3.60.15.10">
    <property type="entry name" value="Ribonuclease Z/Hydroxyacylglutathione hydrolase-like"/>
    <property type="match status" value="1"/>
</dbReference>
<dbReference type="InterPro" id="IPR001279">
    <property type="entry name" value="Metallo-B-lactamas"/>
</dbReference>
<evidence type="ECO:0000313" key="2">
    <source>
        <dbReference type="EMBL" id="RSM90440.1"/>
    </source>
</evidence>